<evidence type="ECO:0000313" key="2">
    <source>
        <dbReference type="EMBL" id="MSS81574.1"/>
    </source>
</evidence>
<dbReference type="Proteomes" id="UP000441455">
    <property type="component" value="Unassembled WGS sequence"/>
</dbReference>
<dbReference type="AlphaFoldDB" id="A0A6N7VIU1"/>
<dbReference type="EMBL" id="VULN01000003">
    <property type="protein sequence ID" value="MSS81574.1"/>
    <property type="molecule type" value="Genomic_DNA"/>
</dbReference>
<feature type="transmembrane region" description="Helical" evidence="1">
    <location>
        <begin position="20"/>
        <end position="41"/>
    </location>
</feature>
<proteinExistence type="predicted"/>
<accession>A0A6N7VIU1</accession>
<reference evidence="2 3" key="1">
    <citation type="submission" date="2019-08" db="EMBL/GenBank/DDBJ databases">
        <title>In-depth cultivation of the pig gut microbiome towards novel bacterial diversity and tailored functional studies.</title>
        <authorList>
            <person name="Wylensek D."/>
            <person name="Hitch T.C.A."/>
            <person name="Clavel T."/>
        </authorList>
    </citation>
    <scope>NUCLEOTIDE SEQUENCE [LARGE SCALE GENOMIC DNA]</scope>
    <source>
        <strain evidence="2 3">WCA-389-WT-5B</strain>
    </source>
</reference>
<organism evidence="2 3">
    <name type="scientific">Acidaminococcus fermentans</name>
    <dbReference type="NCBI Taxonomy" id="905"/>
    <lineage>
        <taxon>Bacteria</taxon>
        <taxon>Bacillati</taxon>
        <taxon>Bacillota</taxon>
        <taxon>Negativicutes</taxon>
        <taxon>Acidaminococcales</taxon>
        <taxon>Acidaminococcaceae</taxon>
        <taxon>Acidaminococcus</taxon>
    </lineage>
</organism>
<keyword evidence="1" id="KW-0472">Membrane</keyword>
<sequence length="187" mass="21253">MDEKKPLVSRLREDPFQGALLGLGVLCLWTWLVLPLGRELLTVKRQNEVRKEKLEQLALFAARWDPEQEAREKSLLEQGKRENPSLPPEAWLGALEAAAARNGLQVIRLAPLTPKGKKDPAGLEAELEGSYPRLVTFFRWWEARYPGVWTREGRLEAREKGEKVLFHGKFITGPVKSSKSGEIHTSY</sequence>
<name>A0A6N7VIU1_ACIFE</name>
<dbReference type="RefSeq" id="WP_022487028.1">
    <property type="nucleotide sequence ID" value="NZ_VULN01000003.1"/>
</dbReference>
<comment type="caution">
    <text evidence="2">The sequence shown here is derived from an EMBL/GenBank/DDBJ whole genome shotgun (WGS) entry which is preliminary data.</text>
</comment>
<gene>
    <name evidence="2" type="ORF">FX155_02975</name>
</gene>
<protein>
    <submittedName>
        <fullName evidence="2">Uncharacterized protein</fullName>
    </submittedName>
</protein>
<keyword evidence="1" id="KW-1133">Transmembrane helix</keyword>
<evidence type="ECO:0000256" key="1">
    <source>
        <dbReference type="SAM" id="Phobius"/>
    </source>
</evidence>
<keyword evidence="1" id="KW-0812">Transmembrane</keyword>
<dbReference type="OrthoDB" id="9958486at2"/>
<evidence type="ECO:0000313" key="3">
    <source>
        <dbReference type="Proteomes" id="UP000441455"/>
    </source>
</evidence>